<dbReference type="KEGG" id="ttf:THTE_3595"/>
<dbReference type="EMBL" id="CP018477">
    <property type="protein sequence ID" value="ASV76196.1"/>
    <property type="molecule type" value="Genomic_DNA"/>
</dbReference>
<evidence type="ECO:0000313" key="2">
    <source>
        <dbReference type="Proteomes" id="UP000215086"/>
    </source>
</evidence>
<gene>
    <name evidence="1" type="ORF">THTE_3595</name>
</gene>
<protein>
    <submittedName>
        <fullName evidence="1">Uncharacterized protein</fullName>
    </submittedName>
</protein>
<keyword evidence="2" id="KW-1185">Reference proteome</keyword>
<dbReference type="AlphaFoldDB" id="A0A286RJS0"/>
<sequence length="38" mass="4001">MKSITYVGNHGVFVFHCGEAPAGFEPANGGFAIRCTIT</sequence>
<evidence type="ECO:0000313" key="1">
    <source>
        <dbReference type="EMBL" id="ASV76196.1"/>
    </source>
</evidence>
<reference evidence="1 2" key="1">
    <citation type="journal article" name="Front. Microbiol.">
        <title>Sugar Metabolism of the First Thermophilic Planctomycete Thermogutta terrifontis: Comparative Genomic and Transcriptomic Approaches.</title>
        <authorList>
            <person name="Elcheninov A.G."/>
            <person name="Menzel P."/>
            <person name="Gudbergsdottir S.R."/>
            <person name="Slesarev A.I."/>
            <person name="Kadnikov V.V."/>
            <person name="Krogh A."/>
            <person name="Bonch-Osmolovskaya E.A."/>
            <person name="Peng X."/>
            <person name="Kublanov I.V."/>
        </authorList>
    </citation>
    <scope>NUCLEOTIDE SEQUENCE [LARGE SCALE GENOMIC DNA]</scope>
    <source>
        <strain evidence="1 2">R1</strain>
    </source>
</reference>
<proteinExistence type="predicted"/>
<organism evidence="1 2">
    <name type="scientific">Thermogutta terrifontis</name>
    <dbReference type="NCBI Taxonomy" id="1331910"/>
    <lineage>
        <taxon>Bacteria</taxon>
        <taxon>Pseudomonadati</taxon>
        <taxon>Planctomycetota</taxon>
        <taxon>Planctomycetia</taxon>
        <taxon>Pirellulales</taxon>
        <taxon>Thermoguttaceae</taxon>
        <taxon>Thermogutta</taxon>
    </lineage>
</organism>
<accession>A0A286RJS0</accession>
<name>A0A286RJS0_9BACT</name>
<dbReference type="Proteomes" id="UP000215086">
    <property type="component" value="Chromosome"/>
</dbReference>